<evidence type="ECO:0000256" key="1">
    <source>
        <dbReference type="SAM" id="SignalP"/>
    </source>
</evidence>
<organism evidence="2 3">
    <name type="scientific">Pseudoxanthomonas suwonensis (strain 11-1)</name>
    <dbReference type="NCBI Taxonomy" id="743721"/>
    <lineage>
        <taxon>Bacteria</taxon>
        <taxon>Pseudomonadati</taxon>
        <taxon>Pseudomonadota</taxon>
        <taxon>Gammaproteobacteria</taxon>
        <taxon>Lysobacterales</taxon>
        <taxon>Lysobacteraceae</taxon>
        <taxon>Pseudoxanthomonas</taxon>
    </lineage>
</organism>
<accession>E6WT76</accession>
<sequence length="158" mass="17574">MKLWYLLFLCMLPAQAVGACAFDTNLQPFKVARSSLLDWSDLPPPELEQVTLTRGLGGGASCDELGFLNIQLKWPRGTPYDLEEIGFEYRVVSGEAPEDLVPDAPVVAPIRGRRTEHQLTWNDGTPDGQQPLHLVLEVRPVTAEGWRGRPLQVRVDSP</sequence>
<dbReference type="PROSITE" id="PS51257">
    <property type="entry name" value="PROKAR_LIPOPROTEIN"/>
    <property type="match status" value="1"/>
</dbReference>
<dbReference type="HOGENOM" id="CLU_1667937_0_0_6"/>
<evidence type="ECO:0000313" key="2">
    <source>
        <dbReference type="EMBL" id="ADV27305.1"/>
    </source>
</evidence>
<gene>
    <name evidence="2" type="ordered locus">Psesu_1458</name>
</gene>
<dbReference type="STRING" id="743721.Psesu_1458"/>
<proteinExistence type="predicted"/>
<dbReference type="AlphaFoldDB" id="E6WT76"/>
<reference evidence="2 3" key="1">
    <citation type="submission" date="2011-01" db="EMBL/GenBank/DDBJ databases">
        <title>Complete sequence of Pseudoxanthomonas suwonensis 11-1.</title>
        <authorList>
            <consortium name="US DOE Joint Genome Institute"/>
            <person name="Lucas S."/>
            <person name="Copeland A."/>
            <person name="Lapidus A."/>
            <person name="Cheng J.-F."/>
            <person name="Goodwin L."/>
            <person name="Pitluck S."/>
            <person name="Teshima H."/>
            <person name="Detter J.C."/>
            <person name="Han C."/>
            <person name="Tapia R."/>
            <person name="Land M."/>
            <person name="Hauser L."/>
            <person name="Kyrpides N."/>
            <person name="Ivanova N."/>
            <person name="Ovchinnikova G."/>
            <person name="Siebers A.K."/>
            <person name="Allgaier M."/>
            <person name="Thelen M.P."/>
            <person name="Hugenholtz P."/>
            <person name="Gladden J."/>
            <person name="Woyke T."/>
        </authorList>
    </citation>
    <scope>NUCLEOTIDE SEQUENCE [LARGE SCALE GENOMIC DNA]</scope>
    <source>
        <strain evidence="3">11-1</strain>
    </source>
</reference>
<dbReference type="EMBL" id="CP002446">
    <property type="protein sequence ID" value="ADV27305.1"/>
    <property type="molecule type" value="Genomic_DNA"/>
</dbReference>
<name>E6WT76_PSEUU</name>
<dbReference type="RefSeq" id="WP_013535133.1">
    <property type="nucleotide sequence ID" value="NC_014924.1"/>
</dbReference>
<keyword evidence="3" id="KW-1185">Reference proteome</keyword>
<evidence type="ECO:0000313" key="3">
    <source>
        <dbReference type="Proteomes" id="UP000008632"/>
    </source>
</evidence>
<dbReference type="eggNOG" id="ENOG5033NDM">
    <property type="taxonomic scope" value="Bacteria"/>
</dbReference>
<dbReference type="KEGG" id="psu:Psesu_1458"/>
<dbReference type="OrthoDB" id="6315657at2"/>
<dbReference type="Proteomes" id="UP000008632">
    <property type="component" value="Chromosome"/>
</dbReference>
<feature type="signal peptide" evidence="1">
    <location>
        <begin position="1"/>
        <end position="21"/>
    </location>
</feature>
<evidence type="ECO:0008006" key="4">
    <source>
        <dbReference type="Google" id="ProtNLM"/>
    </source>
</evidence>
<keyword evidence="1" id="KW-0732">Signal</keyword>
<protein>
    <recommendedName>
        <fullName evidence="4">Secreted protein</fullName>
    </recommendedName>
</protein>
<feature type="chain" id="PRO_5003215071" description="Secreted protein" evidence="1">
    <location>
        <begin position="22"/>
        <end position="158"/>
    </location>
</feature>